<evidence type="ECO:0000313" key="9">
    <source>
        <dbReference type="Proteomes" id="UP000054323"/>
    </source>
</evidence>
<keyword evidence="5" id="KW-0378">Hydrolase</keyword>
<sequence length="309" mass="34665">MKIGYPCINRSVGCSCGRTFRLSSYSDERLEETVRENLRCLDLILRFNRRESILFFRIGSGLVPFASHPVCTAAWQDTFAGTFGEIGRFVRDHGMRISMHPDQFVVVNAKDPGIVEKSVAELRYHAAVLDAMHLDTTAKIQIHVGGVYGDQKESMERFASIYSRLDESILRRLVVENDDSRYTLADCLRIHEETGIPVLFDVFHHQVNPSGVGAAEAAARSGATWRLKDGILMTDYSTQMPGGRRGRHAESLDPTHFEQFLAETASTDMDIMLEIKGELPRPLGRGFLLHSPPIEASPQALRRVPHLLL</sequence>
<evidence type="ECO:0000256" key="6">
    <source>
        <dbReference type="ARBA" id="ARBA00023204"/>
    </source>
</evidence>
<dbReference type="EMBL" id="LGGD01000040">
    <property type="protein sequence ID" value="KUK63191.1"/>
    <property type="molecule type" value="Genomic_DNA"/>
</dbReference>
<evidence type="ECO:0000256" key="5">
    <source>
        <dbReference type="ARBA" id="ARBA00022801"/>
    </source>
</evidence>
<proteinExistence type="predicted"/>
<protein>
    <submittedName>
        <fullName evidence="7">UV-endonuclease UvdE</fullName>
    </submittedName>
</protein>
<keyword evidence="3" id="KW-0227">DNA damage</keyword>
<dbReference type="GO" id="GO:0016787">
    <property type="term" value="F:hydrolase activity"/>
    <property type="evidence" value="ECO:0007669"/>
    <property type="project" value="UniProtKB-KW"/>
</dbReference>
<evidence type="ECO:0000256" key="1">
    <source>
        <dbReference type="ARBA" id="ARBA00022722"/>
    </source>
</evidence>
<dbReference type="SUPFAM" id="SSF51658">
    <property type="entry name" value="Xylose isomerase-like"/>
    <property type="match status" value="1"/>
</dbReference>
<evidence type="ECO:0000256" key="4">
    <source>
        <dbReference type="ARBA" id="ARBA00022769"/>
    </source>
</evidence>
<evidence type="ECO:0000313" key="8">
    <source>
        <dbReference type="EMBL" id="KUL02917.1"/>
    </source>
</evidence>
<keyword evidence="4" id="KW-0228">DNA excision</keyword>
<evidence type="ECO:0000313" key="10">
    <source>
        <dbReference type="Proteomes" id="UP000054598"/>
    </source>
</evidence>
<dbReference type="InterPro" id="IPR036237">
    <property type="entry name" value="Xyl_isomerase-like_sf"/>
</dbReference>
<reference evidence="7" key="1">
    <citation type="journal article" date="2015" name="MBio">
        <title>Genome-resolved metagenomic analysis reveals roles for candidate phyla and other microbial community members in biogeochemical transformations in oil reservoirs.</title>
        <authorList>
            <person name="Hu P."/>
            <person name="Tom L."/>
            <person name="Singh A."/>
            <person name="Thomas B.C."/>
            <person name="Baker B.J."/>
            <person name="Piceno Y.M."/>
            <person name="Andersen G.L."/>
            <person name="Banfield J.F."/>
        </authorList>
    </citation>
    <scope>NUCLEOTIDE SEQUENCE [LARGE SCALE GENOMIC DNA]</scope>
    <source>
        <strain evidence="7">62_101</strain>
        <strain evidence="8">63_41</strain>
    </source>
</reference>
<dbReference type="Proteomes" id="UP000054598">
    <property type="component" value="Unassembled WGS sequence"/>
</dbReference>
<dbReference type="NCBIfam" id="TIGR00629">
    <property type="entry name" value="uvde"/>
    <property type="match status" value="1"/>
</dbReference>
<dbReference type="GO" id="GO:0006289">
    <property type="term" value="P:nucleotide-excision repair"/>
    <property type="evidence" value="ECO:0007669"/>
    <property type="project" value="InterPro"/>
</dbReference>
<keyword evidence="6" id="KW-0234">DNA repair</keyword>
<evidence type="ECO:0000256" key="3">
    <source>
        <dbReference type="ARBA" id="ARBA00022763"/>
    </source>
</evidence>
<name>A0A124FSS4_9EURY</name>
<evidence type="ECO:0000313" key="7">
    <source>
        <dbReference type="EMBL" id="KUK63191.1"/>
    </source>
</evidence>
<dbReference type="PANTHER" id="PTHR31290:SF5">
    <property type="entry name" value="UV-DAMAGE ENDONUCLEASE"/>
    <property type="match status" value="1"/>
</dbReference>
<dbReference type="GO" id="GO:0009411">
    <property type="term" value="P:response to UV"/>
    <property type="evidence" value="ECO:0007669"/>
    <property type="project" value="InterPro"/>
</dbReference>
<dbReference type="Gene3D" id="3.20.20.150">
    <property type="entry name" value="Divalent-metal-dependent TIM barrel enzymes"/>
    <property type="match status" value="1"/>
</dbReference>
<dbReference type="AlphaFoldDB" id="A0A124FSS4"/>
<accession>A0A124FSS4</accession>
<dbReference type="PANTHER" id="PTHR31290">
    <property type="entry name" value="UV-DAMAGE ENDONUCLEASE"/>
    <property type="match status" value="1"/>
</dbReference>
<reference evidence="9 10" key="2">
    <citation type="journal article" date="2015" name="MBio">
        <title>Genome-Resolved Metagenomic Analysis Reveals Roles for Candidate Phyla and Other Microbial Community Members in Biogeochemical Transformations in Oil Reservoirs.</title>
        <authorList>
            <person name="Hu P."/>
            <person name="Tom L."/>
            <person name="Singh A."/>
            <person name="Thomas B.C."/>
            <person name="Baker B.J."/>
            <person name="Piceno Y.M."/>
            <person name="Andersen G.L."/>
            <person name="Banfield J.F."/>
        </authorList>
    </citation>
    <scope>NUCLEOTIDE SEQUENCE [LARGE SCALE GENOMIC DNA]</scope>
</reference>
<feature type="non-terminal residue" evidence="7">
    <location>
        <position position="309"/>
    </location>
</feature>
<gene>
    <name evidence="7" type="ORF">XD82_0475</name>
    <name evidence="8" type="ORF">XE10_0580</name>
</gene>
<dbReference type="Pfam" id="PF03851">
    <property type="entry name" value="UvdE"/>
    <property type="match status" value="1"/>
</dbReference>
<dbReference type="Proteomes" id="UP000054323">
    <property type="component" value="Unassembled WGS sequence"/>
</dbReference>
<dbReference type="InterPro" id="IPR004601">
    <property type="entry name" value="UvdE"/>
</dbReference>
<dbReference type="GO" id="GO:0004519">
    <property type="term" value="F:endonuclease activity"/>
    <property type="evidence" value="ECO:0007669"/>
    <property type="project" value="UniProtKB-KW"/>
</dbReference>
<keyword evidence="2 7" id="KW-0255">Endonuclease</keyword>
<dbReference type="EMBL" id="LGHE01000045">
    <property type="protein sequence ID" value="KUL02917.1"/>
    <property type="molecule type" value="Genomic_DNA"/>
</dbReference>
<evidence type="ECO:0000256" key="2">
    <source>
        <dbReference type="ARBA" id="ARBA00022759"/>
    </source>
</evidence>
<organism evidence="7 9">
    <name type="scientific">Methanoculleus marisnigri</name>
    <dbReference type="NCBI Taxonomy" id="2198"/>
    <lineage>
        <taxon>Archaea</taxon>
        <taxon>Methanobacteriati</taxon>
        <taxon>Methanobacteriota</taxon>
        <taxon>Stenosarchaea group</taxon>
        <taxon>Methanomicrobia</taxon>
        <taxon>Methanomicrobiales</taxon>
        <taxon>Methanomicrobiaceae</taxon>
        <taxon>Methanoculleus</taxon>
    </lineage>
</organism>
<keyword evidence="1" id="KW-0540">Nuclease</keyword>
<comment type="caution">
    <text evidence="7">The sequence shown here is derived from an EMBL/GenBank/DDBJ whole genome shotgun (WGS) entry which is preliminary data.</text>
</comment>